<keyword evidence="2" id="KW-1185">Reference proteome</keyword>
<evidence type="ECO:0000313" key="2">
    <source>
        <dbReference type="Proteomes" id="UP001141806"/>
    </source>
</evidence>
<comment type="caution">
    <text evidence="1">The sequence shown here is derived from an EMBL/GenBank/DDBJ whole genome shotgun (WGS) entry which is preliminary data.</text>
</comment>
<evidence type="ECO:0000313" key="1">
    <source>
        <dbReference type="EMBL" id="KAJ4961534.1"/>
    </source>
</evidence>
<dbReference type="PANTHER" id="PTHR31458">
    <property type="entry name" value="POLYGALACTURONASE 1 BETA-LIKE PROTEIN 2"/>
    <property type="match status" value="1"/>
</dbReference>
<proteinExistence type="predicted"/>
<protein>
    <submittedName>
        <fullName evidence="1">Uncharacterized protein</fullName>
    </submittedName>
</protein>
<name>A0A9Q0K2L6_9MAGN</name>
<organism evidence="1 2">
    <name type="scientific">Protea cynaroides</name>
    <dbReference type="NCBI Taxonomy" id="273540"/>
    <lineage>
        <taxon>Eukaryota</taxon>
        <taxon>Viridiplantae</taxon>
        <taxon>Streptophyta</taxon>
        <taxon>Embryophyta</taxon>
        <taxon>Tracheophyta</taxon>
        <taxon>Spermatophyta</taxon>
        <taxon>Magnoliopsida</taxon>
        <taxon>Proteales</taxon>
        <taxon>Proteaceae</taxon>
        <taxon>Protea</taxon>
    </lineage>
</organism>
<dbReference type="AlphaFoldDB" id="A0A9Q0K2L6"/>
<gene>
    <name evidence="1" type="ORF">NE237_021444</name>
</gene>
<accession>A0A9Q0K2L6</accession>
<dbReference type="OrthoDB" id="1811344at2759"/>
<dbReference type="Proteomes" id="UP001141806">
    <property type="component" value="Unassembled WGS sequence"/>
</dbReference>
<dbReference type="PANTHER" id="PTHR31458:SF2">
    <property type="entry name" value="POLYGALACTURONASE 1 BETA-LIKE PROTEIN 2"/>
    <property type="match status" value="1"/>
</dbReference>
<dbReference type="EMBL" id="JAMYWD010000009">
    <property type="protein sequence ID" value="KAJ4961534.1"/>
    <property type="molecule type" value="Genomic_DNA"/>
</dbReference>
<dbReference type="InterPro" id="IPR051897">
    <property type="entry name" value="PG-associated_BURP"/>
</dbReference>
<sequence length="173" mass="19385">MVPLCSLLHIFGHHYNLFSTANGLIRVLSSEVLSGGWQIQLCFCMTLNEVLHGVVNSYCFKEDVDTSEGGNAATDRFNSYRDQANVGDEAFQSYNKGSNAGKMNFVNYGNSFNEGTDKFNQGLRQGSDWYFSRIQDIRSEQHLHGLQQNCYHLRLIEKNSPKSETGSKTKAAA</sequence>
<reference evidence="1" key="1">
    <citation type="journal article" date="2023" name="Plant J.">
        <title>The genome of the king protea, Protea cynaroides.</title>
        <authorList>
            <person name="Chang J."/>
            <person name="Duong T.A."/>
            <person name="Schoeman C."/>
            <person name="Ma X."/>
            <person name="Roodt D."/>
            <person name="Barker N."/>
            <person name="Li Z."/>
            <person name="Van de Peer Y."/>
            <person name="Mizrachi E."/>
        </authorList>
    </citation>
    <scope>NUCLEOTIDE SEQUENCE</scope>
    <source>
        <tissue evidence="1">Young leaves</tissue>
    </source>
</reference>